<dbReference type="InterPro" id="IPR027417">
    <property type="entry name" value="P-loop_NTPase"/>
</dbReference>
<dbReference type="GO" id="GO:0005524">
    <property type="term" value="F:ATP binding"/>
    <property type="evidence" value="ECO:0007669"/>
    <property type="project" value="UniProtKB-KW"/>
</dbReference>
<name>A0A1F6TWA5_9PROT</name>
<dbReference type="Proteomes" id="UP000179362">
    <property type="component" value="Unassembled WGS sequence"/>
</dbReference>
<keyword evidence="3" id="KW-1133">Transmembrane helix</keyword>
<sequence length="444" mass="50147">MEDGEKINLFEAALGKLIPVLDAHGVDYAFMPARTSAALLLHNDLDVYVADISQSTKALKSFVKKEADIDAIWGKDHATGRRFSLLCRNKNSEYALFPGPDLVIFPTMKGNIAFRIQDAVKRAKKDADGKRVLKEEDAFLLYAVKSIEKGRLGLAEKQYLANLYQHASEAVEKRLHEVLGPSLASLIAGEVMHNKDNNVELLETLRAELYIRNAKRLSKYWWNLSRSLKRALFPSGLFVALLGPDGCGKSSVIGRLLPAVRGILASSAQETFHLRPALGRRKDGEAKPVIDPHGRPPRNIFSSIAKIGYFFFDYVLGYFFVIRPKLVRSTFVVFDRYYHDLLVDPKRYRYGGPMWLARWVGKLIPKPDLFVLLDAPPEVLQSRKKEVPFEETSRQRAAYLQLVRGMKNGVVIDASRSLDQVVAEVEKVILNSLVERTRRRLKLA</sequence>
<dbReference type="GO" id="GO:0006235">
    <property type="term" value="P:dTTP biosynthetic process"/>
    <property type="evidence" value="ECO:0007669"/>
    <property type="project" value="TreeGrafter"/>
</dbReference>
<keyword evidence="3" id="KW-0472">Membrane</keyword>
<keyword evidence="1" id="KW-0547">Nucleotide-binding</keyword>
<dbReference type="GO" id="GO:0004798">
    <property type="term" value="F:dTMP kinase activity"/>
    <property type="evidence" value="ECO:0007669"/>
    <property type="project" value="TreeGrafter"/>
</dbReference>
<evidence type="ECO:0000313" key="4">
    <source>
        <dbReference type="EMBL" id="OGI49400.1"/>
    </source>
</evidence>
<dbReference type="GO" id="GO:0005737">
    <property type="term" value="C:cytoplasm"/>
    <property type="evidence" value="ECO:0007669"/>
    <property type="project" value="TreeGrafter"/>
</dbReference>
<keyword evidence="2" id="KW-0067">ATP-binding</keyword>
<comment type="caution">
    <text evidence="4">The sequence shown here is derived from an EMBL/GenBank/DDBJ whole genome shotgun (WGS) entry which is preliminary data.</text>
</comment>
<dbReference type="GO" id="GO:0006227">
    <property type="term" value="P:dUDP biosynthetic process"/>
    <property type="evidence" value="ECO:0007669"/>
    <property type="project" value="TreeGrafter"/>
</dbReference>
<dbReference type="AlphaFoldDB" id="A0A1F6TWA5"/>
<feature type="transmembrane region" description="Helical" evidence="3">
    <location>
        <begin position="300"/>
        <end position="321"/>
    </location>
</feature>
<keyword evidence="3" id="KW-0812">Transmembrane</keyword>
<dbReference type="GO" id="GO:0006233">
    <property type="term" value="P:dTDP biosynthetic process"/>
    <property type="evidence" value="ECO:0007669"/>
    <property type="project" value="TreeGrafter"/>
</dbReference>
<dbReference type="SUPFAM" id="SSF52540">
    <property type="entry name" value="P-loop containing nucleoside triphosphate hydrolases"/>
    <property type="match status" value="1"/>
</dbReference>
<dbReference type="PANTHER" id="PTHR10344:SF4">
    <property type="entry name" value="UMP-CMP KINASE 2, MITOCHONDRIAL"/>
    <property type="match status" value="1"/>
</dbReference>
<organism evidence="4 5">
    <name type="scientific">Candidatus Muproteobacteria bacterium RIFCSPHIGHO2_02_FULL_65_16</name>
    <dbReference type="NCBI Taxonomy" id="1817766"/>
    <lineage>
        <taxon>Bacteria</taxon>
        <taxon>Pseudomonadati</taxon>
        <taxon>Pseudomonadota</taxon>
        <taxon>Candidatus Muproteobacteria</taxon>
    </lineage>
</organism>
<proteinExistence type="predicted"/>
<evidence type="ECO:0000256" key="1">
    <source>
        <dbReference type="ARBA" id="ARBA00022741"/>
    </source>
</evidence>
<evidence type="ECO:0000313" key="5">
    <source>
        <dbReference type="Proteomes" id="UP000179362"/>
    </source>
</evidence>
<gene>
    <name evidence="4" type="ORF">A3B81_03925</name>
</gene>
<evidence type="ECO:0000256" key="2">
    <source>
        <dbReference type="ARBA" id="ARBA00022840"/>
    </source>
</evidence>
<protein>
    <submittedName>
        <fullName evidence="4">Uncharacterized protein</fullName>
    </submittedName>
</protein>
<dbReference type="Gene3D" id="3.40.50.300">
    <property type="entry name" value="P-loop containing nucleotide triphosphate hydrolases"/>
    <property type="match status" value="1"/>
</dbReference>
<reference evidence="4 5" key="1">
    <citation type="journal article" date="2016" name="Nat. Commun.">
        <title>Thousands of microbial genomes shed light on interconnected biogeochemical processes in an aquifer system.</title>
        <authorList>
            <person name="Anantharaman K."/>
            <person name="Brown C.T."/>
            <person name="Hug L.A."/>
            <person name="Sharon I."/>
            <person name="Castelle C.J."/>
            <person name="Probst A.J."/>
            <person name="Thomas B.C."/>
            <person name="Singh A."/>
            <person name="Wilkins M.J."/>
            <person name="Karaoz U."/>
            <person name="Brodie E.L."/>
            <person name="Williams K.H."/>
            <person name="Hubbard S.S."/>
            <person name="Banfield J.F."/>
        </authorList>
    </citation>
    <scope>NUCLEOTIDE SEQUENCE [LARGE SCALE GENOMIC DNA]</scope>
</reference>
<dbReference type="EMBL" id="MFTA01000115">
    <property type="protein sequence ID" value="OGI49400.1"/>
    <property type="molecule type" value="Genomic_DNA"/>
</dbReference>
<accession>A0A1F6TWA5</accession>
<dbReference type="PANTHER" id="PTHR10344">
    <property type="entry name" value="THYMIDYLATE KINASE"/>
    <property type="match status" value="1"/>
</dbReference>
<evidence type="ECO:0000256" key="3">
    <source>
        <dbReference type="SAM" id="Phobius"/>
    </source>
</evidence>